<gene>
    <name evidence="1" type="ORF">PHATRDRAFT_49131</name>
</gene>
<protein>
    <submittedName>
        <fullName evidence="1">Uncharacterized protein</fullName>
    </submittedName>
</protein>
<dbReference type="KEGG" id="pti:PHATRDRAFT_49131"/>
<dbReference type="Proteomes" id="UP000000759">
    <property type="component" value="Chromosome 21"/>
</dbReference>
<proteinExistence type="predicted"/>
<evidence type="ECO:0000313" key="1">
    <source>
        <dbReference type="EMBL" id="EEC44461.1"/>
    </source>
</evidence>
<dbReference type="EMBL" id="CM000623">
    <property type="protein sequence ID" value="EEC44461.1"/>
    <property type="molecule type" value="Genomic_DNA"/>
</dbReference>
<accession>B7G9L0</accession>
<dbReference type="OrthoDB" id="53144at2759"/>
<keyword evidence="2" id="KW-1185">Reference proteome</keyword>
<sequence>MGATRCRTPIEERFFTNSYKSDFLVSTNKHLSLQSSLYHFIPTSLFHLFSCPVEAFAMKCRILITCLLVGSLVDAFTVSFPGSFQSTTAVFLKPKQGKQLEAAFNAAYTPNKDQVGINDAPVVPSVAEGNALHELRSSPTSAALSFVQRVFSLPSSMIKRHPHPKIEGLPTLPRESADSFHDDVILYPVVGFTFVRDAKDHCRALPKLPNPSCRIYASQEPLYGWFSPACTLNPFADDYCAKRKQNELKK</sequence>
<dbReference type="PaxDb" id="2850-Phatr49131"/>
<dbReference type="GeneID" id="7195637"/>
<organism evidence="1 2">
    <name type="scientific">Phaeodactylum tricornutum (strain CCAP 1055/1)</name>
    <dbReference type="NCBI Taxonomy" id="556484"/>
    <lineage>
        <taxon>Eukaryota</taxon>
        <taxon>Sar</taxon>
        <taxon>Stramenopiles</taxon>
        <taxon>Ochrophyta</taxon>
        <taxon>Bacillariophyta</taxon>
        <taxon>Bacillariophyceae</taxon>
        <taxon>Bacillariophycidae</taxon>
        <taxon>Naviculales</taxon>
        <taxon>Phaeodactylaceae</taxon>
        <taxon>Phaeodactylum</taxon>
    </lineage>
</organism>
<reference evidence="2" key="2">
    <citation type="submission" date="2008-08" db="EMBL/GenBank/DDBJ databases">
        <authorList>
            <consortium name="Diatom Consortium"/>
            <person name="Grigoriev I."/>
            <person name="Grimwood J."/>
            <person name="Kuo A."/>
            <person name="Otillar R.P."/>
            <person name="Salamov A."/>
            <person name="Detter J.C."/>
            <person name="Lindquist E."/>
            <person name="Shapiro H."/>
            <person name="Lucas S."/>
            <person name="Glavina del Rio T."/>
            <person name="Pitluck S."/>
            <person name="Rokhsar D."/>
            <person name="Bowler C."/>
        </authorList>
    </citation>
    <scope>GENOME REANNOTATION</scope>
    <source>
        <strain evidence="2">CCAP 1055/1</strain>
    </source>
</reference>
<reference evidence="1 2" key="1">
    <citation type="journal article" date="2008" name="Nature">
        <title>The Phaeodactylum genome reveals the evolutionary history of diatom genomes.</title>
        <authorList>
            <person name="Bowler C."/>
            <person name="Allen A.E."/>
            <person name="Badger J.H."/>
            <person name="Grimwood J."/>
            <person name="Jabbari K."/>
            <person name="Kuo A."/>
            <person name="Maheswari U."/>
            <person name="Martens C."/>
            <person name="Maumus F."/>
            <person name="Otillar R.P."/>
            <person name="Rayko E."/>
            <person name="Salamov A."/>
            <person name="Vandepoele K."/>
            <person name="Beszteri B."/>
            <person name="Gruber A."/>
            <person name="Heijde M."/>
            <person name="Katinka M."/>
            <person name="Mock T."/>
            <person name="Valentin K."/>
            <person name="Verret F."/>
            <person name="Berges J.A."/>
            <person name="Brownlee C."/>
            <person name="Cadoret J.P."/>
            <person name="Chiovitti A."/>
            <person name="Choi C.J."/>
            <person name="Coesel S."/>
            <person name="De Martino A."/>
            <person name="Detter J.C."/>
            <person name="Durkin C."/>
            <person name="Falciatore A."/>
            <person name="Fournet J."/>
            <person name="Haruta M."/>
            <person name="Huysman M.J."/>
            <person name="Jenkins B.D."/>
            <person name="Jiroutova K."/>
            <person name="Jorgensen R.E."/>
            <person name="Joubert Y."/>
            <person name="Kaplan A."/>
            <person name="Kroger N."/>
            <person name="Kroth P.G."/>
            <person name="La Roche J."/>
            <person name="Lindquist E."/>
            <person name="Lommer M."/>
            <person name="Martin-Jezequel V."/>
            <person name="Lopez P.J."/>
            <person name="Lucas S."/>
            <person name="Mangogna M."/>
            <person name="McGinnis K."/>
            <person name="Medlin L.K."/>
            <person name="Montsant A."/>
            <person name="Oudot-Le Secq M.P."/>
            <person name="Napoli C."/>
            <person name="Obornik M."/>
            <person name="Parker M.S."/>
            <person name="Petit J.L."/>
            <person name="Porcel B.M."/>
            <person name="Poulsen N."/>
            <person name="Robison M."/>
            <person name="Rychlewski L."/>
            <person name="Rynearson T.A."/>
            <person name="Schmutz J."/>
            <person name="Shapiro H."/>
            <person name="Siaut M."/>
            <person name="Stanley M."/>
            <person name="Sussman M.R."/>
            <person name="Taylor A.R."/>
            <person name="Vardi A."/>
            <person name="von Dassow P."/>
            <person name="Vyverman W."/>
            <person name="Willis A."/>
            <person name="Wyrwicz L.S."/>
            <person name="Rokhsar D.S."/>
            <person name="Weissenbach J."/>
            <person name="Armbrust E.V."/>
            <person name="Green B.R."/>
            <person name="Van de Peer Y."/>
            <person name="Grigoriev I.V."/>
        </authorList>
    </citation>
    <scope>NUCLEOTIDE SEQUENCE [LARGE SCALE GENOMIC DNA]</scope>
    <source>
        <strain evidence="1 2">CCAP 1055/1</strain>
    </source>
</reference>
<evidence type="ECO:0000313" key="2">
    <source>
        <dbReference type="Proteomes" id="UP000000759"/>
    </source>
</evidence>
<dbReference type="InParanoid" id="B7G9L0"/>
<dbReference type="RefSeq" id="XP_002183792.1">
    <property type="nucleotide sequence ID" value="XM_002183756.1"/>
</dbReference>
<name>B7G9L0_PHATC</name>
<dbReference type="AlphaFoldDB" id="B7G9L0"/>